<comment type="caution">
    <text evidence="3">The sequence shown here is derived from an EMBL/GenBank/DDBJ whole genome shotgun (WGS) entry which is preliminary data.</text>
</comment>
<dbReference type="EMBL" id="SDIK01000056">
    <property type="protein sequence ID" value="TXJ60832.1"/>
    <property type="molecule type" value="Genomic_DNA"/>
</dbReference>
<feature type="domain" description="DUF6377" evidence="2">
    <location>
        <begin position="59"/>
        <end position="306"/>
    </location>
</feature>
<evidence type="ECO:0000259" key="2">
    <source>
        <dbReference type="Pfam" id="PF19904"/>
    </source>
</evidence>
<organism evidence="3 4">
    <name type="scientific">Prevotella brunnea</name>
    <dbReference type="NCBI Taxonomy" id="2508867"/>
    <lineage>
        <taxon>Bacteria</taxon>
        <taxon>Pseudomonadati</taxon>
        <taxon>Bacteroidota</taxon>
        <taxon>Bacteroidia</taxon>
        <taxon>Bacteroidales</taxon>
        <taxon>Prevotellaceae</taxon>
        <taxon>Prevotella</taxon>
    </lineage>
</organism>
<accession>A0A5C8GG15</accession>
<evidence type="ECO:0000256" key="1">
    <source>
        <dbReference type="SAM" id="Phobius"/>
    </source>
</evidence>
<evidence type="ECO:0000313" key="4">
    <source>
        <dbReference type="Proteomes" id="UP000321612"/>
    </source>
</evidence>
<keyword evidence="4" id="KW-1185">Reference proteome</keyword>
<evidence type="ECO:0000313" key="3">
    <source>
        <dbReference type="EMBL" id="TXJ60832.1"/>
    </source>
</evidence>
<dbReference type="InterPro" id="IPR045957">
    <property type="entry name" value="DUF6377"/>
</dbReference>
<dbReference type="RefSeq" id="WP_147785657.1">
    <property type="nucleotide sequence ID" value="NZ_SDIK01000056.1"/>
</dbReference>
<dbReference type="AlphaFoldDB" id="A0A5C8GG15"/>
<name>A0A5C8GG15_9BACT</name>
<feature type="transmembrane region" description="Helical" evidence="1">
    <location>
        <begin position="131"/>
        <end position="150"/>
    </location>
</feature>
<keyword evidence="1" id="KW-0812">Transmembrane</keyword>
<dbReference type="Proteomes" id="UP000321612">
    <property type="component" value="Unassembled WGS sequence"/>
</dbReference>
<proteinExistence type="predicted"/>
<dbReference type="OrthoDB" id="1044679at2"/>
<reference evidence="4" key="1">
    <citation type="submission" date="2019-05" db="EMBL/GenBank/DDBJ databases">
        <title>Prevotella brunnea sp. nov., isolated from a wound of a patient.</title>
        <authorList>
            <person name="Buhl M."/>
        </authorList>
    </citation>
    <scope>NUCLEOTIDE SEQUENCE [LARGE SCALE GENOMIC DNA]</scope>
    <source>
        <strain evidence="4">A2672</strain>
    </source>
</reference>
<keyword evidence="1" id="KW-0472">Membrane</keyword>
<dbReference type="Pfam" id="PF19904">
    <property type="entry name" value="DUF6377"/>
    <property type="match status" value="1"/>
</dbReference>
<sequence length="347" mass="40318">MCRFHRQRQAIALLQSHLGRINRNGHEYAMYTNIIAECFGQLGDSENQRHYLVESAMADFRGVIKENTSLRQLATLLFNEGDVERAYKYLSVAVGDANFFGTRIRNMQDTHLIPQIQRVHSEHLQKERTQILALLLVISIVAVLLIVTIARNRLLIRRYRTANTRVEDVNRLLNDAVRNLKHANLHMSEGNRLKDEYIGRFLDLSSTIIDHADARNKLHNRLAREKKMAELVRDLKSAEYLQELTRMFYLNFDAAFLNIYPDFVDKVNALLLPDQPLEQKKKEHLTTELRVLALIRLGINDNAKIASILRSRLTTIYTYRSKLKARAKDRDNFEQQVARIGTLEAER</sequence>
<protein>
    <recommendedName>
        <fullName evidence="2">DUF6377 domain-containing protein</fullName>
    </recommendedName>
</protein>
<gene>
    <name evidence="3" type="ORF">ETF27_07600</name>
</gene>
<keyword evidence="1" id="KW-1133">Transmembrane helix</keyword>